<organism evidence="2 3">
    <name type="scientific">Ceratosolen solmsi marchali</name>
    <dbReference type="NCBI Taxonomy" id="326594"/>
    <lineage>
        <taxon>Eukaryota</taxon>
        <taxon>Metazoa</taxon>
        <taxon>Ecdysozoa</taxon>
        <taxon>Arthropoda</taxon>
        <taxon>Hexapoda</taxon>
        <taxon>Insecta</taxon>
        <taxon>Pterygota</taxon>
        <taxon>Neoptera</taxon>
        <taxon>Endopterygota</taxon>
        <taxon>Hymenoptera</taxon>
        <taxon>Apocrita</taxon>
        <taxon>Proctotrupomorpha</taxon>
        <taxon>Chalcidoidea</taxon>
        <taxon>Agaonidae</taxon>
        <taxon>Agaoninae</taxon>
        <taxon>Ceratosolen</taxon>
    </lineage>
</organism>
<evidence type="ECO:0000313" key="3">
    <source>
        <dbReference type="RefSeq" id="XP_011503900.1"/>
    </source>
</evidence>
<dbReference type="GeneID" id="105366978"/>
<evidence type="ECO:0000313" key="2">
    <source>
        <dbReference type="Proteomes" id="UP000695007"/>
    </source>
</evidence>
<evidence type="ECO:0000259" key="1">
    <source>
        <dbReference type="SMART" id="SM00382"/>
    </source>
</evidence>
<accession>A0AAJ6YTE0</accession>
<reference evidence="3" key="1">
    <citation type="submission" date="2025-08" db="UniProtKB">
        <authorList>
            <consortium name="RefSeq"/>
        </authorList>
    </citation>
    <scope>IDENTIFICATION</scope>
</reference>
<dbReference type="SUPFAM" id="SSF52540">
    <property type="entry name" value="P-loop containing nucleoside triphosphate hydrolases"/>
    <property type="match status" value="1"/>
</dbReference>
<dbReference type="AlphaFoldDB" id="A0AAJ6YTE0"/>
<dbReference type="Pfam" id="PF00004">
    <property type="entry name" value="AAA"/>
    <property type="match status" value="1"/>
</dbReference>
<dbReference type="InterPro" id="IPR003593">
    <property type="entry name" value="AAA+_ATPase"/>
</dbReference>
<dbReference type="GO" id="GO:0003677">
    <property type="term" value="F:DNA binding"/>
    <property type="evidence" value="ECO:0007669"/>
    <property type="project" value="TreeGrafter"/>
</dbReference>
<dbReference type="GO" id="GO:0005634">
    <property type="term" value="C:nucleus"/>
    <property type="evidence" value="ECO:0007669"/>
    <property type="project" value="TreeGrafter"/>
</dbReference>
<feature type="non-terminal residue" evidence="3">
    <location>
        <position position="1"/>
    </location>
</feature>
<dbReference type="GO" id="GO:0016887">
    <property type="term" value="F:ATP hydrolysis activity"/>
    <property type="evidence" value="ECO:0007669"/>
    <property type="project" value="InterPro"/>
</dbReference>
<dbReference type="RefSeq" id="XP_011503900.1">
    <property type="nucleotide sequence ID" value="XM_011505598.1"/>
</dbReference>
<protein>
    <submittedName>
        <fullName evidence="3">ATPase family AAA domain-containing protein 5</fullName>
    </submittedName>
</protein>
<name>A0AAJ6YTE0_9HYME</name>
<dbReference type="InterPro" id="IPR027417">
    <property type="entry name" value="P-loop_NTPase"/>
</dbReference>
<dbReference type="CTD" id="39770"/>
<dbReference type="GO" id="GO:0005524">
    <property type="term" value="F:ATP binding"/>
    <property type="evidence" value="ECO:0007669"/>
    <property type="project" value="InterPro"/>
</dbReference>
<feature type="domain" description="AAA+ ATPase" evidence="1">
    <location>
        <begin position="195"/>
        <end position="335"/>
    </location>
</feature>
<gene>
    <name evidence="3" type="primary">LOC105366978</name>
</gene>
<dbReference type="Gene3D" id="3.40.50.300">
    <property type="entry name" value="P-loop containing nucleotide triphosphate hydrolases"/>
    <property type="match status" value="1"/>
</dbReference>
<dbReference type="InterPro" id="IPR003959">
    <property type="entry name" value="ATPase_AAA_core"/>
</dbReference>
<dbReference type="KEGG" id="csol:105366978"/>
<dbReference type="PANTHER" id="PTHR23389">
    <property type="entry name" value="CHROMOSOME TRANSMISSION FIDELITY FACTOR 18"/>
    <property type="match status" value="1"/>
</dbReference>
<sequence>HDFNHLKHSGSLFKYFSKIIPEETEKEKHMKAKVTIKADVHNSQISSYSICTIFDNKNKELSKTTNVANSEYIHDDIDLIESEKSFIQPNKQKWSLKIQLQSSNIHVSDIMNIYTPLETLQLENSQHNSKNELCNSLWINKYKPNNSMEIVGNEEGVAKLKSWLKYWKLLKNNKEYSSSEEFYSSDCCVSNYVENNKVAVLIGPHGSGKTASVYAIANELGYKVLEINASSKRLGKQILKDFEEATKSHRVEKLHFNNIFTSLSKKKKNNNISQNSLILMEDVDLVFDEDQGFVTAMFQLVSSTKRPIVMTLTNNCFNLCKMAPQYLQINFTSVTGKKVLALLQLITLAETGCKLSINCLNALCQNGDLRKELLQLQYMLISDKEQIPFTSLAINNSFLKNIQIFIYKSAIKASKNIKMNHIFNDKSLNTVVLDKLVNYLDIFILISVLVNIDDPTSYLFELKSESSLSLIEHSEYYSNLDNISVEIGYWFNDTINKLISNDFKKTNSQIDINKYQLSVKKQINSRKSILSKIVSNTTDQQALAIDYLSNIRTICRAEEIRNQLNHKRGNRFYHYLQSSKLKIEKSSNILSIITTIL</sequence>
<dbReference type="SMART" id="SM00382">
    <property type="entry name" value="AAA"/>
    <property type="match status" value="1"/>
</dbReference>
<proteinExistence type="predicted"/>
<keyword evidence="2" id="KW-1185">Reference proteome</keyword>
<dbReference type="Proteomes" id="UP000695007">
    <property type="component" value="Unplaced"/>
</dbReference>
<dbReference type="PANTHER" id="PTHR23389:SF21">
    <property type="entry name" value="ATPASE FAMILY AAA DOMAIN-CONTAINING PROTEIN 5"/>
    <property type="match status" value="1"/>
</dbReference>
<dbReference type="GO" id="GO:0061860">
    <property type="term" value="F:DNA clamp unloader activity"/>
    <property type="evidence" value="ECO:0007669"/>
    <property type="project" value="TreeGrafter"/>
</dbReference>